<dbReference type="EMBL" id="CAMXCT030004550">
    <property type="protein sequence ID" value="CAL4796831.1"/>
    <property type="molecule type" value="Genomic_DNA"/>
</dbReference>
<dbReference type="Proteomes" id="UP001152797">
    <property type="component" value="Unassembled WGS sequence"/>
</dbReference>
<reference evidence="3 4" key="2">
    <citation type="submission" date="2024-05" db="EMBL/GenBank/DDBJ databases">
        <authorList>
            <person name="Chen Y."/>
            <person name="Shah S."/>
            <person name="Dougan E. K."/>
            <person name="Thang M."/>
            <person name="Chan C."/>
        </authorList>
    </citation>
    <scope>NUCLEOTIDE SEQUENCE [LARGE SCALE GENOMIC DNA]</scope>
</reference>
<keyword evidence="4" id="KW-1185">Reference proteome</keyword>
<name>A0A9P1DFF6_9DINO</name>
<accession>A0A9P1DFF6</accession>
<dbReference type="EMBL" id="CAMXCT020004550">
    <property type="protein sequence ID" value="CAL1162894.1"/>
    <property type="molecule type" value="Genomic_DNA"/>
</dbReference>
<evidence type="ECO:0000313" key="3">
    <source>
        <dbReference type="EMBL" id="CAL4796831.1"/>
    </source>
</evidence>
<reference evidence="2" key="1">
    <citation type="submission" date="2022-10" db="EMBL/GenBank/DDBJ databases">
        <authorList>
            <person name="Chen Y."/>
            <person name="Dougan E. K."/>
            <person name="Chan C."/>
            <person name="Rhodes N."/>
            <person name="Thang M."/>
        </authorList>
    </citation>
    <scope>NUCLEOTIDE SEQUENCE</scope>
</reference>
<protein>
    <submittedName>
        <fullName evidence="2">Uncharacterized protein</fullName>
    </submittedName>
</protein>
<evidence type="ECO:0000256" key="1">
    <source>
        <dbReference type="SAM" id="MobiDB-lite"/>
    </source>
</evidence>
<proteinExistence type="predicted"/>
<evidence type="ECO:0000313" key="4">
    <source>
        <dbReference type="Proteomes" id="UP001152797"/>
    </source>
</evidence>
<dbReference type="AlphaFoldDB" id="A0A9P1DFF6"/>
<feature type="region of interest" description="Disordered" evidence="1">
    <location>
        <begin position="114"/>
        <end position="193"/>
    </location>
</feature>
<feature type="region of interest" description="Disordered" evidence="1">
    <location>
        <begin position="1"/>
        <end position="35"/>
    </location>
</feature>
<dbReference type="EMBL" id="CAMXCT010004550">
    <property type="protein sequence ID" value="CAI4009519.1"/>
    <property type="molecule type" value="Genomic_DNA"/>
</dbReference>
<feature type="compositionally biased region" description="Basic residues" evidence="1">
    <location>
        <begin position="1"/>
        <end position="13"/>
    </location>
</feature>
<sequence length="193" mass="20927">MGRGANAKRRPRRKDQGQTLPPTPTSPADSGDDDDVAKVHRCLHANARMTAIWRRNVRGKLSCPSKRRKSASCSAQAPCRSCRLPQSACGPLYSDYCEGCWDVWRRDSQDFQAASSSPTILPHIPADKKESGSEQFHPSVRNHQHQQAGAEQTEPPDGAAGAPQVQQADAAHRAEFAEAAHLPAPSTPPEGYA</sequence>
<evidence type="ECO:0000313" key="2">
    <source>
        <dbReference type="EMBL" id="CAI4009519.1"/>
    </source>
</evidence>
<gene>
    <name evidence="2" type="ORF">C1SCF055_LOCUS34871</name>
</gene>
<organism evidence="2">
    <name type="scientific">Cladocopium goreaui</name>
    <dbReference type="NCBI Taxonomy" id="2562237"/>
    <lineage>
        <taxon>Eukaryota</taxon>
        <taxon>Sar</taxon>
        <taxon>Alveolata</taxon>
        <taxon>Dinophyceae</taxon>
        <taxon>Suessiales</taxon>
        <taxon>Symbiodiniaceae</taxon>
        <taxon>Cladocopium</taxon>
    </lineage>
</organism>
<comment type="caution">
    <text evidence="2">The sequence shown here is derived from an EMBL/GenBank/DDBJ whole genome shotgun (WGS) entry which is preliminary data.</text>
</comment>